<evidence type="ECO:0000259" key="2">
    <source>
        <dbReference type="Pfam" id="PF01636"/>
    </source>
</evidence>
<accession>A0A841FGD2</accession>
<dbReference type="Proteomes" id="UP000548476">
    <property type="component" value="Unassembled WGS sequence"/>
</dbReference>
<feature type="domain" description="Aminoglycoside phosphotransferase" evidence="2">
    <location>
        <begin position="56"/>
        <end position="246"/>
    </location>
</feature>
<proteinExistence type="predicted"/>
<dbReference type="Gene3D" id="3.90.1200.10">
    <property type="match status" value="1"/>
</dbReference>
<feature type="region of interest" description="Disordered" evidence="1">
    <location>
        <begin position="1"/>
        <end position="21"/>
    </location>
</feature>
<keyword evidence="3" id="KW-0808">Transferase</keyword>
<dbReference type="Pfam" id="PF01636">
    <property type="entry name" value="APH"/>
    <property type="match status" value="1"/>
</dbReference>
<dbReference type="GO" id="GO:0016301">
    <property type="term" value="F:kinase activity"/>
    <property type="evidence" value="ECO:0007669"/>
    <property type="project" value="UniProtKB-KW"/>
</dbReference>
<evidence type="ECO:0000313" key="4">
    <source>
        <dbReference type="Proteomes" id="UP000548476"/>
    </source>
</evidence>
<dbReference type="InterPro" id="IPR011009">
    <property type="entry name" value="Kinase-like_dom_sf"/>
</dbReference>
<reference evidence="3 4" key="1">
    <citation type="submission" date="2020-08" db="EMBL/GenBank/DDBJ databases">
        <title>Genomic Encyclopedia of Type Strains, Phase IV (KMG-IV): sequencing the most valuable type-strain genomes for metagenomic binning, comparative biology and taxonomic classification.</title>
        <authorList>
            <person name="Goeker M."/>
        </authorList>
    </citation>
    <scope>NUCLEOTIDE SEQUENCE [LARGE SCALE GENOMIC DNA]</scope>
    <source>
        <strain evidence="3 4">YIM 65646</strain>
    </source>
</reference>
<evidence type="ECO:0000256" key="1">
    <source>
        <dbReference type="SAM" id="MobiDB-lite"/>
    </source>
</evidence>
<dbReference type="InterPro" id="IPR002575">
    <property type="entry name" value="Aminoglycoside_PTrfase"/>
</dbReference>
<dbReference type="SUPFAM" id="SSF56112">
    <property type="entry name" value="Protein kinase-like (PK-like)"/>
    <property type="match status" value="1"/>
</dbReference>
<gene>
    <name evidence="3" type="ORF">HNR73_001903</name>
</gene>
<keyword evidence="3" id="KW-0418">Kinase</keyword>
<sequence length="321" mass="34068">MSSDIAVPYDRTAERPEAESLPSEVRALIERELAGPIVSAPPAGGGFTGGFAAVVTAAEGRSLFVKAAGPDKPHVLSSYRREAEINRALPADLPAPTMLFAEETAGWAVLGFEAVEARPTTLPMAPADLDVMLDAWARAAEVLTPVPDALRAAGIRTLAEDAGDQFHNFTRAASGQAPIHRAVPVDRLDELATLEQGIFPAVAADAVTHGDLRPDNMILGPSGVLICDWNWPAIAAPWFDTVFLLITAHGDGHDAESLFFAHPTAVGVTGEQLDAVLAAAAGYYLDRAQQNPIPGVSSYLRRHQSWCGEAALAWLATRRGW</sequence>
<dbReference type="AlphaFoldDB" id="A0A841FGD2"/>
<name>A0A841FGD2_9ACTN</name>
<dbReference type="RefSeq" id="WP_184786951.1">
    <property type="nucleotide sequence ID" value="NZ_BONT01000043.1"/>
</dbReference>
<keyword evidence="4" id="KW-1185">Reference proteome</keyword>
<comment type="caution">
    <text evidence="3">The sequence shown here is derived from an EMBL/GenBank/DDBJ whole genome shotgun (WGS) entry which is preliminary data.</text>
</comment>
<dbReference type="EMBL" id="JACHGT010000004">
    <property type="protein sequence ID" value="MBB6034053.1"/>
    <property type="molecule type" value="Genomic_DNA"/>
</dbReference>
<organism evidence="3 4">
    <name type="scientific">Phytomonospora endophytica</name>
    <dbReference type="NCBI Taxonomy" id="714109"/>
    <lineage>
        <taxon>Bacteria</taxon>
        <taxon>Bacillati</taxon>
        <taxon>Actinomycetota</taxon>
        <taxon>Actinomycetes</taxon>
        <taxon>Micromonosporales</taxon>
        <taxon>Micromonosporaceae</taxon>
        <taxon>Phytomonospora</taxon>
    </lineage>
</organism>
<evidence type="ECO:0000313" key="3">
    <source>
        <dbReference type="EMBL" id="MBB6034053.1"/>
    </source>
</evidence>
<protein>
    <submittedName>
        <fullName evidence="3">Aminoglycoside phosphotransferase (APT) family kinase protein</fullName>
    </submittedName>
</protein>